<dbReference type="PANTHER" id="PTHR35175:SF2">
    <property type="entry name" value="DUF1289 DOMAIN-CONTAINING PROTEIN"/>
    <property type="match status" value="1"/>
</dbReference>
<reference evidence="1" key="2">
    <citation type="submission" date="2020-09" db="EMBL/GenBank/DDBJ databases">
        <authorList>
            <person name="Sun Q."/>
            <person name="Zhou Y."/>
        </authorList>
    </citation>
    <scope>NUCLEOTIDE SEQUENCE</scope>
    <source>
        <strain evidence="1">CGMCC 1.15330</strain>
    </source>
</reference>
<proteinExistence type="predicted"/>
<evidence type="ECO:0000313" key="2">
    <source>
        <dbReference type="Proteomes" id="UP000623067"/>
    </source>
</evidence>
<organism evidence="1 2">
    <name type="scientific">Sphingomonas metalli</name>
    <dbReference type="NCBI Taxonomy" id="1779358"/>
    <lineage>
        <taxon>Bacteria</taxon>
        <taxon>Pseudomonadati</taxon>
        <taxon>Pseudomonadota</taxon>
        <taxon>Alphaproteobacteria</taxon>
        <taxon>Sphingomonadales</taxon>
        <taxon>Sphingomonadaceae</taxon>
        <taxon>Sphingomonas</taxon>
    </lineage>
</organism>
<dbReference type="RefSeq" id="WP_188657525.1">
    <property type="nucleotide sequence ID" value="NZ_BMIH01000001.1"/>
</dbReference>
<dbReference type="Pfam" id="PF06945">
    <property type="entry name" value="DUF1289"/>
    <property type="match status" value="1"/>
</dbReference>
<dbReference type="EMBL" id="BMIH01000001">
    <property type="protein sequence ID" value="GGB21960.1"/>
    <property type="molecule type" value="Genomic_DNA"/>
</dbReference>
<keyword evidence="2" id="KW-1185">Reference proteome</keyword>
<comment type="caution">
    <text evidence="1">The sequence shown here is derived from an EMBL/GenBank/DDBJ whole genome shotgun (WGS) entry which is preliminary data.</text>
</comment>
<dbReference type="Proteomes" id="UP000623067">
    <property type="component" value="Unassembled WGS sequence"/>
</dbReference>
<reference evidence="1" key="1">
    <citation type="journal article" date="2014" name="Int. J. Syst. Evol. Microbiol.">
        <title>Complete genome sequence of Corynebacterium casei LMG S-19264T (=DSM 44701T), isolated from a smear-ripened cheese.</title>
        <authorList>
            <consortium name="US DOE Joint Genome Institute (JGI-PGF)"/>
            <person name="Walter F."/>
            <person name="Albersmeier A."/>
            <person name="Kalinowski J."/>
            <person name="Ruckert C."/>
        </authorList>
    </citation>
    <scope>NUCLEOTIDE SEQUENCE</scope>
    <source>
        <strain evidence="1">CGMCC 1.15330</strain>
    </source>
</reference>
<gene>
    <name evidence="1" type="ORF">GCM10011380_09400</name>
</gene>
<dbReference type="InterPro" id="IPR010710">
    <property type="entry name" value="DUF1289"/>
</dbReference>
<protein>
    <recommendedName>
        <fullName evidence="3">DUF1289 domain-containing protein</fullName>
    </recommendedName>
</protein>
<accession>A0A916WQV5</accession>
<evidence type="ECO:0000313" key="1">
    <source>
        <dbReference type="EMBL" id="GGB21960.1"/>
    </source>
</evidence>
<evidence type="ECO:0008006" key="3">
    <source>
        <dbReference type="Google" id="ProtNLM"/>
    </source>
</evidence>
<sequence length="68" mass="7307">MIEYLPPEPADARSPCVNICEIDPVTGWCRGCTRTIDEIAGWGARPLAEKLAIKAALPARRAVMGRAG</sequence>
<dbReference type="AlphaFoldDB" id="A0A916WQV5"/>
<dbReference type="PANTHER" id="PTHR35175">
    <property type="entry name" value="DUF1289 DOMAIN-CONTAINING PROTEIN"/>
    <property type="match status" value="1"/>
</dbReference>
<name>A0A916WQV5_9SPHN</name>